<name>A0AAV4JFX8_9GAST</name>
<feature type="transmembrane region" description="Helical" evidence="5">
    <location>
        <begin position="104"/>
        <end position="128"/>
    </location>
</feature>
<evidence type="ECO:0000256" key="4">
    <source>
        <dbReference type="ARBA" id="ARBA00023136"/>
    </source>
</evidence>
<feature type="non-terminal residue" evidence="6">
    <location>
        <position position="131"/>
    </location>
</feature>
<feature type="transmembrane region" description="Helical" evidence="5">
    <location>
        <begin position="12"/>
        <end position="33"/>
    </location>
</feature>
<dbReference type="InterPro" id="IPR018499">
    <property type="entry name" value="Tetraspanin/Peripherin"/>
</dbReference>
<dbReference type="PROSITE" id="PS51257">
    <property type="entry name" value="PROKAR_LIPOPROTEIN"/>
    <property type="match status" value="1"/>
</dbReference>
<evidence type="ECO:0000256" key="2">
    <source>
        <dbReference type="ARBA" id="ARBA00022692"/>
    </source>
</evidence>
<dbReference type="AlphaFoldDB" id="A0AAV4JFX8"/>
<evidence type="ECO:0000313" key="6">
    <source>
        <dbReference type="EMBL" id="GFS20347.1"/>
    </source>
</evidence>
<reference evidence="6 7" key="1">
    <citation type="journal article" date="2021" name="Elife">
        <title>Chloroplast acquisition without the gene transfer in kleptoplastic sea slugs, Plakobranchus ocellatus.</title>
        <authorList>
            <person name="Maeda T."/>
            <person name="Takahashi S."/>
            <person name="Yoshida T."/>
            <person name="Shimamura S."/>
            <person name="Takaki Y."/>
            <person name="Nagai Y."/>
            <person name="Toyoda A."/>
            <person name="Suzuki Y."/>
            <person name="Arimoto A."/>
            <person name="Ishii H."/>
            <person name="Satoh N."/>
            <person name="Nishiyama T."/>
            <person name="Hasebe M."/>
            <person name="Maruyama T."/>
            <person name="Minagawa J."/>
            <person name="Obokata J."/>
            <person name="Shigenobu S."/>
        </authorList>
    </citation>
    <scope>NUCLEOTIDE SEQUENCE [LARGE SCALE GENOMIC DNA]</scope>
</reference>
<evidence type="ECO:0000256" key="1">
    <source>
        <dbReference type="ARBA" id="ARBA00004141"/>
    </source>
</evidence>
<evidence type="ECO:0000313" key="7">
    <source>
        <dbReference type="Proteomes" id="UP000762676"/>
    </source>
</evidence>
<evidence type="ECO:0000256" key="3">
    <source>
        <dbReference type="ARBA" id="ARBA00022989"/>
    </source>
</evidence>
<gene>
    <name evidence="6" type="ORF">ElyMa_005053900</name>
</gene>
<keyword evidence="3 5" id="KW-1133">Transmembrane helix</keyword>
<comment type="subcellular location">
    <subcellularLocation>
        <location evidence="1">Membrane</location>
        <topology evidence="1">Multi-pass membrane protein</topology>
    </subcellularLocation>
</comment>
<feature type="transmembrane region" description="Helical" evidence="5">
    <location>
        <begin position="70"/>
        <end position="92"/>
    </location>
</feature>
<proteinExistence type="predicted"/>
<keyword evidence="4 5" id="KW-0472">Membrane</keyword>
<dbReference type="EMBL" id="BMAT01010113">
    <property type="protein sequence ID" value="GFS20347.1"/>
    <property type="molecule type" value="Genomic_DNA"/>
</dbReference>
<dbReference type="GO" id="GO:0016020">
    <property type="term" value="C:membrane"/>
    <property type="evidence" value="ECO:0007669"/>
    <property type="project" value="UniProtKB-SubCell"/>
</dbReference>
<keyword evidence="2 5" id="KW-0812">Transmembrane</keyword>
<accession>A0AAV4JFX8</accession>
<dbReference type="Proteomes" id="UP000762676">
    <property type="component" value="Unassembled WGS sequence"/>
</dbReference>
<sequence>MGLKCSQCSLLIINSVFAMMGLTLFIIGCLVRFGSDTMEEFFADRISGTWNFMRSAGSEGNMENFDLSEYIASIAYLLIGGGGFFIFVSFFGCCGGIGKIRCCLIFYAICVCLLLLVELALVILVLGFPNK</sequence>
<keyword evidence="7" id="KW-1185">Reference proteome</keyword>
<evidence type="ECO:0000256" key="5">
    <source>
        <dbReference type="SAM" id="Phobius"/>
    </source>
</evidence>
<organism evidence="6 7">
    <name type="scientific">Elysia marginata</name>
    <dbReference type="NCBI Taxonomy" id="1093978"/>
    <lineage>
        <taxon>Eukaryota</taxon>
        <taxon>Metazoa</taxon>
        <taxon>Spiralia</taxon>
        <taxon>Lophotrochozoa</taxon>
        <taxon>Mollusca</taxon>
        <taxon>Gastropoda</taxon>
        <taxon>Heterobranchia</taxon>
        <taxon>Euthyneura</taxon>
        <taxon>Panpulmonata</taxon>
        <taxon>Sacoglossa</taxon>
        <taxon>Placobranchoidea</taxon>
        <taxon>Plakobranchidae</taxon>
        <taxon>Elysia</taxon>
    </lineage>
</organism>
<comment type="caution">
    <text evidence="6">The sequence shown here is derived from an EMBL/GenBank/DDBJ whole genome shotgun (WGS) entry which is preliminary data.</text>
</comment>
<dbReference type="Pfam" id="PF00335">
    <property type="entry name" value="Tetraspanin"/>
    <property type="match status" value="1"/>
</dbReference>
<protein>
    <submittedName>
        <fullName evidence="6">Tetraspanin</fullName>
    </submittedName>
</protein>